<dbReference type="Gene3D" id="3.40.50.1000">
    <property type="entry name" value="HAD superfamily/HAD-like"/>
    <property type="match status" value="1"/>
</dbReference>
<keyword evidence="4" id="KW-0862">Zinc</keyword>
<proteinExistence type="inferred from homology"/>
<gene>
    <name evidence="5" type="ORF">AWM70_06055</name>
</gene>
<dbReference type="InterPro" id="IPR023214">
    <property type="entry name" value="HAD_sf"/>
</dbReference>
<feature type="binding site" evidence="4">
    <location>
        <position position="93"/>
    </location>
    <ligand>
        <name>Zn(2+)</name>
        <dbReference type="ChEBI" id="CHEBI:29105"/>
    </ligand>
</feature>
<dbReference type="InterPro" id="IPR004446">
    <property type="entry name" value="Heptose_bisP_phosphatase"/>
</dbReference>
<dbReference type="NCBIfam" id="TIGR01662">
    <property type="entry name" value="HAD-SF-IIIA"/>
    <property type="match status" value="1"/>
</dbReference>
<dbReference type="STRING" id="1462996.AWM70_06055"/>
<dbReference type="InterPro" id="IPR036412">
    <property type="entry name" value="HAD-like_sf"/>
</dbReference>
<keyword evidence="1" id="KW-0378">Hydrolase</keyword>
<organism evidence="5 6">
    <name type="scientific">Paenibacillus yonginensis</name>
    <dbReference type="NCBI Taxonomy" id="1462996"/>
    <lineage>
        <taxon>Bacteria</taxon>
        <taxon>Bacillati</taxon>
        <taxon>Bacillota</taxon>
        <taxon>Bacilli</taxon>
        <taxon>Bacillales</taxon>
        <taxon>Paenibacillaceae</taxon>
        <taxon>Paenibacillus</taxon>
    </lineage>
</organism>
<evidence type="ECO:0000256" key="1">
    <source>
        <dbReference type="PIRNR" id="PIRNR004682"/>
    </source>
</evidence>
<dbReference type="GO" id="GO:0046872">
    <property type="term" value="F:metal ion binding"/>
    <property type="evidence" value="ECO:0007669"/>
    <property type="project" value="UniProtKB-KW"/>
</dbReference>
<feature type="binding site" evidence="4">
    <location>
        <position position="85"/>
    </location>
    <ligand>
        <name>Zn(2+)</name>
        <dbReference type="ChEBI" id="CHEBI:29105"/>
    </ligand>
</feature>
<dbReference type="PIRSF" id="PIRSF004682">
    <property type="entry name" value="GmhB"/>
    <property type="match status" value="1"/>
</dbReference>
<evidence type="ECO:0000313" key="6">
    <source>
        <dbReference type="Proteomes" id="UP000092573"/>
    </source>
</evidence>
<comment type="subcellular location">
    <subcellularLocation>
        <location evidence="1">Cytoplasm</location>
    </subcellularLocation>
</comment>
<feature type="site" description="Stabilizes the phosphoryl group" evidence="3">
    <location>
        <position position="95"/>
    </location>
</feature>
<keyword evidence="1" id="KW-0963">Cytoplasm</keyword>
<evidence type="ECO:0000256" key="4">
    <source>
        <dbReference type="PIRSR" id="PIRSR004682-4"/>
    </source>
</evidence>
<keyword evidence="4" id="KW-0479">Metal-binding</keyword>
<keyword evidence="6" id="KW-1185">Reference proteome</keyword>
<evidence type="ECO:0000313" key="5">
    <source>
        <dbReference type="EMBL" id="ANS77111.1"/>
    </source>
</evidence>
<dbReference type="GO" id="GO:0005975">
    <property type="term" value="P:carbohydrate metabolic process"/>
    <property type="evidence" value="ECO:0007669"/>
    <property type="project" value="InterPro"/>
</dbReference>
<dbReference type="GO" id="GO:0016791">
    <property type="term" value="F:phosphatase activity"/>
    <property type="evidence" value="ECO:0007669"/>
    <property type="project" value="InterPro"/>
</dbReference>
<feature type="active site" description="Nucleophile" evidence="2">
    <location>
        <position position="12"/>
    </location>
</feature>
<dbReference type="KEGG" id="pyg:AWM70_06055"/>
<feature type="site" description="Contributes to substrate recognition" evidence="3">
    <location>
        <position position="94"/>
    </location>
</feature>
<dbReference type="Proteomes" id="UP000092573">
    <property type="component" value="Chromosome"/>
</dbReference>
<feature type="binding site" evidence="4">
    <location>
        <position position="14"/>
    </location>
    <ligand>
        <name>Mg(2+)</name>
        <dbReference type="ChEBI" id="CHEBI:18420"/>
    </ligand>
</feature>
<dbReference type="EC" id="3.1.3.-" evidence="1"/>
<keyword evidence="1" id="KW-0119">Carbohydrate metabolism</keyword>
<dbReference type="Pfam" id="PF13242">
    <property type="entry name" value="Hydrolase_like"/>
    <property type="match status" value="1"/>
</dbReference>
<dbReference type="GO" id="GO:0005737">
    <property type="term" value="C:cytoplasm"/>
    <property type="evidence" value="ECO:0007669"/>
    <property type="project" value="UniProtKB-SubCell"/>
</dbReference>
<feature type="binding site" evidence="4">
    <location>
        <position position="120"/>
    </location>
    <ligand>
        <name>Mg(2+)</name>
        <dbReference type="ChEBI" id="CHEBI:18420"/>
    </ligand>
</feature>
<comment type="similarity">
    <text evidence="1">Belongs to the gmhB family.</text>
</comment>
<comment type="cofactor">
    <cofactor evidence="4">
        <name>Zn(2+)</name>
        <dbReference type="ChEBI" id="CHEBI:29105"/>
    </cofactor>
</comment>
<keyword evidence="4" id="KW-0460">Magnesium</keyword>
<dbReference type="InterPro" id="IPR006549">
    <property type="entry name" value="HAD-SF_hydro_IIIA"/>
</dbReference>
<evidence type="ECO:0000256" key="3">
    <source>
        <dbReference type="PIRSR" id="PIRSR004682-3"/>
    </source>
</evidence>
<dbReference type="AlphaFoldDB" id="A0A1B1N6Q3"/>
<comment type="cofactor">
    <cofactor evidence="4">
        <name>Mg(2+)</name>
        <dbReference type="ChEBI" id="CHEBI:18420"/>
    </cofactor>
</comment>
<dbReference type="NCBIfam" id="NF005264">
    <property type="entry name" value="PRK06769.1"/>
    <property type="match status" value="1"/>
</dbReference>
<reference evidence="5 6" key="1">
    <citation type="submission" date="2016-01" db="EMBL/GenBank/DDBJ databases">
        <title>Complete Genome Sequence of Paenibacillus yonginensis DCY84, a novel Plant Growth-Promoting Bacteria with Elicitation of Induced Systemic Resistance.</title>
        <authorList>
            <person name="Kim Y.J."/>
            <person name="Yang D.C."/>
            <person name="Sukweenadhi J."/>
        </authorList>
    </citation>
    <scope>NUCLEOTIDE SEQUENCE [LARGE SCALE GENOMIC DNA]</scope>
    <source>
        <strain evidence="5 6">DCY84</strain>
    </source>
</reference>
<feature type="active site" description="Proton donor" evidence="2">
    <location>
        <position position="14"/>
    </location>
</feature>
<feature type="binding site" evidence="4">
    <location>
        <position position="12"/>
    </location>
    <ligand>
        <name>Mg(2+)</name>
        <dbReference type="ChEBI" id="CHEBI:18420"/>
    </ligand>
</feature>
<dbReference type="PANTHER" id="PTHR42891">
    <property type="entry name" value="D-GLYCERO-BETA-D-MANNO-HEPTOSE-1,7-BISPHOSPHATE 7-PHOSPHATASE"/>
    <property type="match status" value="1"/>
</dbReference>
<name>A0A1B1N6Q3_9BACL</name>
<feature type="binding site" evidence="4">
    <location>
        <position position="83"/>
    </location>
    <ligand>
        <name>Zn(2+)</name>
        <dbReference type="ChEBI" id="CHEBI:29105"/>
    </ligand>
</feature>
<sequence>MKDSSVQAVFLDRDGTLGGTDHVLLPGQLELFPFVQESIHRLKAAGIWVYSFTNQPLIARGEAVREDFEQELLSFGFDKVYLCPHEHGEGCLCRKPATGMLMQAANENGLDLKQCVVIGDRWKDMVAAYEAGCNRVLVKTGAGQREWDKYQNDEFFGSWKAAVPHFIAEDLNDAVRWVFERS</sequence>
<feature type="binding site" evidence="4">
    <location>
        <position position="91"/>
    </location>
    <ligand>
        <name>Zn(2+)</name>
        <dbReference type="ChEBI" id="CHEBI:29105"/>
    </ligand>
</feature>
<feature type="site" description="Stabilizes the phosphoryl group" evidence="3">
    <location>
        <position position="53"/>
    </location>
</feature>
<evidence type="ECO:0000256" key="2">
    <source>
        <dbReference type="PIRSR" id="PIRSR004682-1"/>
    </source>
</evidence>
<dbReference type="OrthoDB" id="9801899at2"/>
<dbReference type="EMBL" id="CP014167">
    <property type="protein sequence ID" value="ANS77111.1"/>
    <property type="molecule type" value="Genomic_DNA"/>
</dbReference>
<dbReference type="PANTHER" id="PTHR42891:SF1">
    <property type="entry name" value="D-GLYCERO-BETA-D-MANNO-HEPTOSE-1,7-BISPHOSPHATE 7-PHOSPHATASE"/>
    <property type="match status" value="1"/>
</dbReference>
<protein>
    <recommendedName>
        <fullName evidence="1">D,D-heptose 1,7-bisphosphate phosphatase</fullName>
        <ecNumber evidence="1">3.1.3.-</ecNumber>
    </recommendedName>
</protein>
<dbReference type="SUPFAM" id="SSF56784">
    <property type="entry name" value="HAD-like"/>
    <property type="match status" value="1"/>
</dbReference>
<accession>A0A1B1N6Q3</accession>